<name>A0AAD3P392_NEPGR</name>
<dbReference type="PANTHER" id="PTHR35707:SF1">
    <property type="entry name" value="SPC7 KINETOCHORE PROTEIN DOMAIN-CONTAINING PROTEIN"/>
    <property type="match status" value="1"/>
</dbReference>
<dbReference type="EMBL" id="BSYO01000001">
    <property type="protein sequence ID" value="GMG98765.1"/>
    <property type="molecule type" value="Genomic_DNA"/>
</dbReference>
<sequence>MATKDPEGNWNSETEQEMTALKKKRPTRVSFAETTANRTFDREAEHETPPDPKPSSDGDQSLGQLSNETVGRCRIKSNVMMDFCSDEKGGGRDVDDDDEDEAVKRSFLRNIGSPSPGSTIGSAISNDGKPLVLGLDYYPCLQ</sequence>
<comment type="caution">
    <text evidence="2">The sequence shown here is derived from an EMBL/GenBank/DDBJ whole genome shotgun (WGS) entry which is preliminary data.</text>
</comment>
<feature type="region of interest" description="Disordered" evidence="1">
    <location>
        <begin position="106"/>
        <end position="126"/>
    </location>
</feature>
<feature type="region of interest" description="Disordered" evidence="1">
    <location>
        <begin position="1"/>
        <end position="73"/>
    </location>
</feature>
<reference evidence="2" key="1">
    <citation type="submission" date="2023-05" db="EMBL/GenBank/DDBJ databases">
        <title>Nepenthes gracilis genome sequencing.</title>
        <authorList>
            <person name="Fukushima K."/>
        </authorList>
    </citation>
    <scope>NUCLEOTIDE SEQUENCE</scope>
    <source>
        <strain evidence="2">SING2019-196</strain>
    </source>
</reference>
<gene>
    <name evidence="2" type="ORF">Nepgr_000605</name>
</gene>
<evidence type="ECO:0000313" key="2">
    <source>
        <dbReference type="EMBL" id="GMG98765.1"/>
    </source>
</evidence>
<feature type="compositionally biased region" description="Low complexity" evidence="1">
    <location>
        <begin position="111"/>
        <end position="125"/>
    </location>
</feature>
<dbReference type="Proteomes" id="UP001279734">
    <property type="component" value="Unassembled WGS sequence"/>
</dbReference>
<evidence type="ECO:0000256" key="1">
    <source>
        <dbReference type="SAM" id="MobiDB-lite"/>
    </source>
</evidence>
<protein>
    <submittedName>
        <fullName evidence="2">Uncharacterized protein</fullName>
    </submittedName>
</protein>
<evidence type="ECO:0000313" key="3">
    <source>
        <dbReference type="Proteomes" id="UP001279734"/>
    </source>
</evidence>
<feature type="compositionally biased region" description="Polar residues" evidence="1">
    <location>
        <begin position="57"/>
        <end position="69"/>
    </location>
</feature>
<dbReference type="AlphaFoldDB" id="A0AAD3P392"/>
<dbReference type="PANTHER" id="PTHR35707">
    <property type="entry name" value="OS06G0608100 PROTEIN"/>
    <property type="match status" value="1"/>
</dbReference>
<organism evidence="2 3">
    <name type="scientific">Nepenthes gracilis</name>
    <name type="common">Slender pitcher plant</name>
    <dbReference type="NCBI Taxonomy" id="150966"/>
    <lineage>
        <taxon>Eukaryota</taxon>
        <taxon>Viridiplantae</taxon>
        <taxon>Streptophyta</taxon>
        <taxon>Embryophyta</taxon>
        <taxon>Tracheophyta</taxon>
        <taxon>Spermatophyta</taxon>
        <taxon>Magnoliopsida</taxon>
        <taxon>eudicotyledons</taxon>
        <taxon>Gunneridae</taxon>
        <taxon>Pentapetalae</taxon>
        <taxon>Caryophyllales</taxon>
        <taxon>Nepenthaceae</taxon>
        <taxon>Nepenthes</taxon>
    </lineage>
</organism>
<feature type="compositionally biased region" description="Basic and acidic residues" evidence="1">
    <location>
        <begin position="39"/>
        <end position="56"/>
    </location>
</feature>
<keyword evidence="3" id="KW-1185">Reference proteome</keyword>
<accession>A0AAD3P392</accession>
<proteinExistence type="predicted"/>
<feature type="region of interest" description="Disordered" evidence="1">
    <location>
        <begin position="82"/>
        <end position="101"/>
    </location>
</feature>